<feature type="compositionally biased region" description="Basic residues" evidence="1">
    <location>
        <begin position="308"/>
        <end position="326"/>
    </location>
</feature>
<dbReference type="RefSeq" id="XP_018278745.1">
    <property type="nucleotide sequence ID" value="XM_018424806.1"/>
</dbReference>
<proteinExistence type="predicted"/>
<protein>
    <submittedName>
        <fullName evidence="2">Uncharacterized protein</fullName>
    </submittedName>
</protein>
<evidence type="ECO:0000313" key="2">
    <source>
        <dbReference type="EMBL" id="KLT42254.1"/>
    </source>
</evidence>
<dbReference type="AlphaFoldDB" id="A0A0J1B3M9"/>
<dbReference type="Proteomes" id="UP000053611">
    <property type="component" value="Unassembled WGS sequence"/>
</dbReference>
<reference evidence="2 3" key="1">
    <citation type="submission" date="2015-03" db="EMBL/GenBank/DDBJ databases">
        <title>Genomics and transcriptomics of the oil-accumulating basidiomycete yeast T. oleaginosus allow insights into substrate utilization and the diverse evolutionary trajectories of mating systems in fungi.</title>
        <authorList>
            <consortium name="DOE Joint Genome Institute"/>
            <person name="Kourist R."/>
            <person name="Kracht O."/>
            <person name="Bracharz F."/>
            <person name="Lipzen A."/>
            <person name="Nolan M."/>
            <person name="Ohm R."/>
            <person name="Grigoriev I."/>
            <person name="Sun S."/>
            <person name="Heitman J."/>
            <person name="Bruck T."/>
            <person name="Nowrousian M."/>
        </authorList>
    </citation>
    <scope>NUCLEOTIDE SEQUENCE [LARGE SCALE GENOMIC DNA]</scope>
    <source>
        <strain evidence="2 3">IBC0246</strain>
    </source>
</reference>
<accession>A0A0J1B3M9</accession>
<feature type="region of interest" description="Disordered" evidence="1">
    <location>
        <begin position="190"/>
        <end position="258"/>
    </location>
</feature>
<evidence type="ECO:0000313" key="3">
    <source>
        <dbReference type="Proteomes" id="UP000053611"/>
    </source>
</evidence>
<feature type="compositionally biased region" description="Low complexity" evidence="1">
    <location>
        <begin position="339"/>
        <end position="351"/>
    </location>
</feature>
<gene>
    <name evidence="2" type="ORF">CC85DRAFT_292185</name>
</gene>
<dbReference type="GeneID" id="28985409"/>
<evidence type="ECO:0000256" key="1">
    <source>
        <dbReference type="SAM" id="MobiDB-lite"/>
    </source>
</evidence>
<organism evidence="2 3">
    <name type="scientific">Cutaneotrichosporon oleaginosum</name>
    <dbReference type="NCBI Taxonomy" id="879819"/>
    <lineage>
        <taxon>Eukaryota</taxon>
        <taxon>Fungi</taxon>
        <taxon>Dikarya</taxon>
        <taxon>Basidiomycota</taxon>
        <taxon>Agaricomycotina</taxon>
        <taxon>Tremellomycetes</taxon>
        <taxon>Trichosporonales</taxon>
        <taxon>Trichosporonaceae</taxon>
        <taxon>Cutaneotrichosporon</taxon>
    </lineage>
</organism>
<feature type="compositionally biased region" description="Low complexity" evidence="1">
    <location>
        <begin position="82"/>
        <end position="157"/>
    </location>
</feature>
<feature type="region of interest" description="Disordered" evidence="1">
    <location>
        <begin position="272"/>
        <end position="359"/>
    </location>
</feature>
<dbReference type="EMBL" id="KQ087207">
    <property type="protein sequence ID" value="KLT42254.1"/>
    <property type="molecule type" value="Genomic_DNA"/>
</dbReference>
<feature type="compositionally biased region" description="Acidic residues" evidence="1">
    <location>
        <begin position="165"/>
        <end position="174"/>
    </location>
</feature>
<sequence length="389" mass="42234">MTLSNPILKRPRSASASGFLEFFFSRRPHPASPREPHEPPAWEPEDVYEPFEAVCLFPVPDGRYIVRQPASVAETEDHEQPSSSDASSPSSADLSSDLSSDLSADLSADLSSTDLSSLDLSFNSSSTDLTSIESSSADLSSVPSSLTSDHLSSPRSSYPDTPPTELDDFDETWDDTSPSLDEIFASLPEFTVEEEKDEPQVDLPPSTTSTCKDTPHLGAEQDDSTDPAFVWQKPQFITRVEQSQDPQESIDELSHGGVEQCAESVRILDNQLDKGPLSTSGSEGVAALDASSSTDIVEQHQDPAPRAGKSKGQKKKAQKRKSKAAKKALLDARCDVEQLSTPTPTSTPLLSAPGSSARFVPTSRRPDWWYPWALVSLLSRPLVARECQL</sequence>
<keyword evidence="3" id="KW-1185">Reference proteome</keyword>
<feature type="region of interest" description="Disordered" evidence="1">
    <location>
        <begin position="68"/>
        <end position="178"/>
    </location>
</feature>
<name>A0A0J1B3M9_9TREE</name>